<evidence type="ECO:0000313" key="3">
    <source>
        <dbReference type="Proteomes" id="UP000317648"/>
    </source>
</evidence>
<accession>A0A518DRK1</accession>
<feature type="region of interest" description="Disordered" evidence="1">
    <location>
        <begin position="120"/>
        <end position="160"/>
    </location>
</feature>
<sequence length="359" mass="37860">MADKFDPYREWLGIPPSDQPLDYYRLLGLEPSERDPQRIAAAAERRIQHVRTCAVGPHARDAEAILNELASAQLCLLDPQARAAYDHSLALGGAASPASPSSPSVSNEVQHFAEMRAAMRRAPGTDPAAASTAPYPGGAPLGNLQGGPAATPGEEPEVDEAAATPFWRSPLAIGAGAGLALVLLGGIVWFARSDSSPPAPASTEVAAPVVETPVPANLPPTPSIPLATAGAGGVITLRPDQAELTGGLLVTSQGGEPVIGNWSSFDSVATWRVEVKTSSYYTVRVLHSARDKGSFTVSNGESERKRSVRVKGDGQFNIDEFVLRLPKKSEYLLTVKAAEMSGAELMELKSIELTPSKRR</sequence>
<dbReference type="OrthoDB" id="291302at2"/>
<gene>
    <name evidence="2" type="ORF">Pla8534_22500</name>
</gene>
<dbReference type="Proteomes" id="UP000317648">
    <property type="component" value="Chromosome"/>
</dbReference>
<evidence type="ECO:0008006" key="4">
    <source>
        <dbReference type="Google" id="ProtNLM"/>
    </source>
</evidence>
<organism evidence="2 3">
    <name type="scientific">Lignipirellula cremea</name>
    <dbReference type="NCBI Taxonomy" id="2528010"/>
    <lineage>
        <taxon>Bacteria</taxon>
        <taxon>Pseudomonadati</taxon>
        <taxon>Planctomycetota</taxon>
        <taxon>Planctomycetia</taxon>
        <taxon>Pirellulales</taxon>
        <taxon>Pirellulaceae</taxon>
        <taxon>Lignipirellula</taxon>
    </lineage>
</organism>
<reference evidence="2 3" key="1">
    <citation type="submission" date="2019-02" db="EMBL/GenBank/DDBJ databases">
        <title>Deep-cultivation of Planctomycetes and their phenomic and genomic characterization uncovers novel biology.</title>
        <authorList>
            <person name="Wiegand S."/>
            <person name="Jogler M."/>
            <person name="Boedeker C."/>
            <person name="Pinto D."/>
            <person name="Vollmers J."/>
            <person name="Rivas-Marin E."/>
            <person name="Kohn T."/>
            <person name="Peeters S.H."/>
            <person name="Heuer A."/>
            <person name="Rast P."/>
            <person name="Oberbeckmann S."/>
            <person name="Bunk B."/>
            <person name="Jeske O."/>
            <person name="Meyerdierks A."/>
            <person name="Storesund J.E."/>
            <person name="Kallscheuer N."/>
            <person name="Luecker S."/>
            <person name="Lage O.M."/>
            <person name="Pohl T."/>
            <person name="Merkel B.J."/>
            <person name="Hornburger P."/>
            <person name="Mueller R.-W."/>
            <person name="Bruemmer F."/>
            <person name="Labrenz M."/>
            <person name="Spormann A.M."/>
            <person name="Op den Camp H."/>
            <person name="Overmann J."/>
            <person name="Amann R."/>
            <person name="Jetten M.S.M."/>
            <person name="Mascher T."/>
            <person name="Medema M.H."/>
            <person name="Devos D.P."/>
            <person name="Kaster A.-K."/>
            <person name="Ovreas L."/>
            <person name="Rohde M."/>
            <person name="Galperin M.Y."/>
            <person name="Jogler C."/>
        </authorList>
    </citation>
    <scope>NUCLEOTIDE SEQUENCE [LARGE SCALE GENOMIC DNA]</scope>
    <source>
        <strain evidence="2 3">Pla85_3_4</strain>
    </source>
</reference>
<dbReference type="KEGG" id="lcre:Pla8534_22500"/>
<protein>
    <recommendedName>
        <fullName evidence="4">J domain-containing protein</fullName>
    </recommendedName>
</protein>
<keyword evidence="3" id="KW-1185">Reference proteome</keyword>
<name>A0A518DRK1_9BACT</name>
<dbReference type="RefSeq" id="WP_145052892.1">
    <property type="nucleotide sequence ID" value="NZ_CP036433.1"/>
</dbReference>
<evidence type="ECO:0000256" key="1">
    <source>
        <dbReference type="SAM" id="MobiDB-lite"/>
    </source>
</evidence>
<evidence type="ECO:0000313" key="2">
    <source>
        <dbReference type="EMBL" id="QDU94459.1"/>
    </source>
</evidence>
<dbReference type="AlphaFoldDB" id="A0A518DRK1"/>
<dbReference type="CDD" id="cd02795">
    <property type="entry name" value="CBM6-CBM35-CBM36_like"/>
    <property type="match status" value="1"/>
</dbReference>
<proteinExistence type="predicted"/>
<dbReference type="EMBL" id="CP036433">
    <property type="protein sequence ID" value="QDU94459.1"/>
    <property type="molecule type" value="Genomic_DNA"/>
</dbReference>